<evidence type="ECO:0000256" key="9">
    <source>
        <dbReference type="ARBA" id="ARBA00023136"/>
    </source>
</evidence>
<keyword evidence="7 11" id="KW-1133">Transmembrane helix</keyword>
<reference evidence="13" key="1">
    <citation type="submission" date="2022-09" db="EMBL/GenBank/DDBJ databases">
        <title>Diverse halophilic archaea isolated from saline environments.</title>
        <authorList>
            <person name="Cui H.-L."/>
        </authorList>
    </citation>
    <scope>NUCLEOTIDE SEQUENCE</scope>
    <source>
        <strain evidence="13">ZS-35-S2</strain>
    </source>
</reference>
<dbReference type="GO" id="GO:0004222">
    <property type="term" value="F:metalloendopeptidase activity"/>
    <property type="evidence" value="ECO:0007669"/>
    <property type="project" value="InterPro"/>
</dbReference>
<dbReference type="PANTHER" id="PTHR43221:SF2">
    <property type="entry name" value="PROTEASE HTPX HOMOLOG"/>
    <property type="match status" value="1"/>
</dbReference>
<dbReference type="KEGG" id="ssai:N0B31_10490"/>
<sequence>MDSERPVPVPARSPTVRLLMGVVGVLLLGFYLLLAAGGYLLLSALVRGATRADLLWTAGFVVLFTVAFGLSSYRFGTARLLAALDATELQPAQAPELHRRVATYAERLGVDPPAVAVARMEMPNALAIGGVVGTATVVLDGRLFRLLDGPELEAIVAHELAHLETHDSLVQTLAFSLVRTVVGFVALAVLPLSLLLRGFSRGRAWIRGDPLGTASRPGVADSLRAAVARAVMGVLFVLTLAVRAHSRRREFRADRRAAELTGRPVALARALRKIERASHPASGLLATLYVHAEEDDPLTRLLSTHPPMDERVERLVRMAEERGQAERPFHVEVR</sequence>
<gene>
    <name evidence="13" type="ORF">N0B31_10490</name>
</gene>
<feature type="transmembrane region" description="Helical" evidence="11">
    <location>
        <begin position="18"/>
        <end position="42"/>
    </location>
</feature>
<dbReference type="RefSeq" id="WP_260643817.1">
    <property type="nucleotide sequence ID" value="NZ_CP104003.1"/>
</dbReference>
<dbReference type="Gene3D" id="3.30.2010.10">
    <property type="entry name" value="Metalloproteases ('zincins'), catalytic domain"/>
    <property type="match status" value="1"/>
</dbReference>
<organism evidence="13 14">
    <name type="scientific">Salinirubellus salinus</name>
    <dbReference type="NCBI Taxonomy" id="1364945"/>
    <lineage>
        <taxon>Archaea</taxon>
        <taxon>Methanobacteriati</taxon>
        <taxon>Methanobacteriota</taxon>
        <taxon>Stenosarchaea group</taxon>
        <taxon>Halobacteria</taxon>
        <taxon>Halobacteriales</taxon>
        <taxon>Natronomonadaceae</taxon>
        <taxon>Salinirubellus</taxon>
    </lineage>
</organism>
<dbReference type="GO" id="GO:0046872">
    <property type="term" value="F:metal ion binding"/>
    <property type="evidence" value="ECO:0007669"/>
    <property type="project" value="UniProtKB-KW"/>
</dbReference>
<evidence type="ECO:0000256" key="2">
    <source>
        <dbReference type="ARBA" id="ARBA00022670"/>
    </source>
</evidence>
<protein>
    <submittedName>
        <fullName evidence="13">M48 family metalloprotease</fullName>
        <ecNumber evidence="13">3.4.24.-</ecNumber>
    </submittedName>
</protein>
<accession>A0A9E7UCX6</accession>
<dbReference type="EC" id="3.4.24.-" evidence="13"/>
<keyword evidence="4" id="KW-0479">Metal-binding</keyword>
<dbReference type="Pfam" id="PF01435">
    <property type="entry name" value="Peptidase_M48"/>
    <property type="match status" value="1"/>
</dbReference>
<evidence type="ECO:0000259" key="12">
    <source>
        <dbReference type="Pfam" id="PF01435"/>
    </source>
</evidence>
<evidence type="ECO:0000256" key="6">
    <source>
        <dbReference type="ARBA" id="ARBA00022833"/>
    </source>
</evidence>
<keyword evidence="2 10" id="KW-0645">Protease</keyword>
<evidence type="ECO:0000256" key="4">
    <source>
        <dbReference type="ARBA" id="ARBA00022723"/>
    </source>
</evidence>
<keyword evidence="14" id="KW-1185">Reference proteome</keyword>
<dbReference type="InterPro" id="IPR050083">
    <property type="entry name" value="HtpX_protease"/>
</dbReference>
<dbReference type="EMBL" id="CP104003">
    <property type="protein sequence ID" value="UWM56703.1"/>
    <property type="molecule type" value="Genomic_DNA"/>
</dbReference>
<evidence type="ECO:0000256" key="5">
    <source>
        <dbReference type="ARBA" id="ARBA00022801"/>
    </source>
</evidence>
<proteinExistence type="inferred from homology"/>
<feature type="transmembrane region" description="Helical" evidence="11">
    <location>
        <begin position="226"/>
        <end position="246"/>
    </location>
</feature>
<keyword evidence="3 11" id="KW-0812">Transmembrane</keyword>
<dbReference type="GO" id="GO:0006508">
    <property type="term" value="P:proteolysis"/>
    <property type="evidence" value="ECO:0007669"/>
    <property type="project" value="UniProtKB-KW"/>
</dbReference>
<dbReference type="PANTHER" id="PTHR43221">
    <property type="entry name" value="PROTEASE HTPX"/>
    <property type="match status" value="1"/>
</dbReference>
<evidence type="ECO:0000256" key="10">
    <source>
        <dbReference type="RuleBase" id="RU003983"/>
    </source>
</evidence>
<keyword evidence="6 10" id="KW-0862">Zinc</keyword>
<evidence type="ECO:0000256" key="1">
    <source>
        <dbReference type="ARBA" id="ARBA00022475"/>
    </source>
</evidence>
<dbReference type="InterPro" id="IPR001915">
    <property type="entry name" value="Peptidase_M48"/>
</dbReference>
<keyword evidence="5 10" id="KW-0378">Hydrolase</keyword>
<dbReference type="Proteomes" id="UP001057580">
    <property type="component" value="Chromosome"/>
</dbReference>
<evidence type="ECO:0000256" key="8">
    <source>
        <dbReference type="ARBA" id="ARBA00023049"/>
    </source>
</evidence>
<comment type="similarity">
    <text evidence="10">Belongs to the peptidase M48 family.</text>
</comment>
<evidence type="ECO:0000256" key="7">
    <source>
        <dbReference type="ARBA" id="ARBA00022989"/>
    </source>
</evidence>
<keyword evidence="8 10" id="KW-0482">Metalloprotease</keyword>
<feature type="domain" description="Peptidase M48" evidence="12">
    <location>
        <begin position="91"/>
        <end position="317"/>
    </location>
</feature>
<evidence type="ECO:0000256" key="3">
    <source>
        <dbReference type="ARBA" id="ARBA00022692"/>
    </source>
</evidence>
<feature type="transmembrane region" description="Helical" evidence="11">
    <location>
        <begin position="54"/>
        <end position="73"/>
    </location>
</feature>
<name>A0A9E7UCX6_9EURY</name>
<dbReference type="GeneID" id="74942854"/>
<feature type="transmembrane region" description="Helical" evidence="11">
    <location>
        <begin position="177"/>
        <end position="196"/>
    </location>
</feature>
<evidence type="ECO:0000256" key="11">
    <source>
        <dbReference type="SAM" id="Phobius"/>
    </source>
</evidence>
<keyword evidence="1" id="KW-1003">Cell membrane</keyword>
<evidence type="ECO:0000313" key="14">
    <source>
        <dbReference type="Proteomes" id="UP001057580"/>
    </source>
</evidence>
<evidence type="ECO:0000313" key="13">
    <source>
        <dbReference type="EMBL" id="UWM56703.1"/>
    </source>
</evidence>
<keyword evidence="9 11" id="KW-0472">Membrane</keyword>
<dbReference type="AlphaFoldDB" id="A0A9E7UCX6"/>
<comment type="cofactor">
    <cofactor evidence="10">
        <name>Zn(2+)</name>
        <dbReference type="ChEBI" id="CHEBI:29105"/>
    </cofactor>
    <text evidence="10">Binds 1 zinc ion per subunit.</text>
</comment>